<protein>
    <submittedName>
        <fullName evidence="1">Uncharacterized protein</fullName>
    </submittedName>
</protein>
<dbReference type="EMBL" id="CAKKMG010000039">
    <property type="protein sequence ID" value="CAH0239814.1"/>
    <property type="molecule type" value="Genomic_DNA"/>
</dbReference>
<accession>A0A9W4L067</accession>
<evidence type="ECO:0000313" key="2">
    <source>
        <dbReference type="Proteomes" id="UP000789326"/>
    </source>
</evidence>
<comment type="caution">
    <text evidence="1">The sequence shown here is derived from an EMBL/GenBank/DDBJ whole genome shotgun (WGS) entry which is preliminary data.</text>
</comment>
<sequence>MEFVLGRIKFPDKVSPVKSKQNETVNLLKIDETCIRREETGRPGRVSSLLSLLNLPNSKTWYASLRSLLYKL</sequence>
<name>A0A9W4L067_9BACI</name>
<gene>
    <name evidence="1" type="ORF">SRABI133_02854</name>
</gene>
<proteinExistence type="predicted"/>
<dbReference type="Proteomes" id="UP000789326">
    <property type="component" value="Unassembled WGS sequence"/>
</dbReference>
<reference evidence="1" key="1">
    <citation type="submission" date="2021-11" db="EMBL/GenBank/DDBJ databases">
        <authorList>
            <person name="Bulgarelli D."/>
        </authorList>
    </citation>
    <scope>NUCLEOTIDE SEQUENCE</scope>
    <source>
        <strain evidence="1">Bi133</strain>
    </source>
</reference>
<evidence type="ECO:0000313" key="1">
    <source>
        <dbReference type="EMBL" id="CAH0239814.1"/>
    </source>
</evidence>
<dbReference type="AlphaFoldDB" id="A0A9W4L067"/>
<organism evidence="1 2">
    <name type="scientific">Peribacillus simplex</name>
    <dbReference type="NCBI Taxonomy" id="1478"/>
    <lineage>
        <taxon>Bacteria</taxon>
        <taxon>Bacillati</taxon>
        <taxon>Bacillota</taxon>
        <taxon>Bacilli</taxon>
        <taxon>Bacillales</taxon>
        <taxon>Bacillaceae</taxon>
        <taxon>Peribacillus</taxon>
    </lineage>
</organism>